<protein>
    <submittedName>
        <fullName evidence="2">Serine/threonine kinase</fullName>
    </submittedName>
</protein>
<gene>
    <name evidence="2" type="ORF">FNH08_41480</name>
</gene>
<evidence type="ECO:0000313" key="3">
    <source>
        <dbReference type="Proteomes" id="UP000400924"/>
    </source>
</evidence>
<feature type="non-terminal residue" evidence="2">
    <location>
        <position position="1"/>
    </location>
</feature>
<proteinExistence type="predicted"/>
<sequence length="26" mass="2869">PRRGGPPPGGLQRELDERGDPFPVLR</sequence>
<evidence type="ECO:0000256" key="1">
    <source>
        <dbReference type="SAM" id="MobiDB-lite"/>
    </source>
</evidence>
<dbReference type="AlphaFoldDB" id="A0A5N8XVN5"/>
<name>A0A5N8XVN5_9ACTN</name>
<keyword evidence="3" id="KW-1185">Reference proteome</keyword>
<organism evidence="2 3">
    <name type="scientific">Streptomyces spongiae</name>
    <dbReference type="NCBI Taxonomy" id="565072"/>
    <lineage>
        <taxon>Bacteria</taxon>
        <taxon>Bacillati</taxon>
        <taxon>Actinomycetota</taxon>
        <taxon>Actinomycetes</taxon>
        <taxon>Kitasatosporales</taxon>
        <taxon>Streptomycetaceae</taxon>
        <taxon>Streptomyces</taxon>
    </lineage>
</organism>
<comment type="caution">
    <text evidence="2">The sequence shown here is derived from an EMBL/GenBank/DDBJ whole genome shotgun (WGS) entry which is preliminary data.</text>
</comment>
<evidence type="ECO:0000313" key="2">
    <source>
        <dbReference type="EMBL" id="MPY63402.1"/>
    </source>
</evidence>
<keyword evidence="2" id="KW-0418">Kinase</keyword>
<accession>A0A5N8XVN5</accession>
<feature type="region of interest" description="Disordered" evidence="1">
    <location>
        <begin position="1"/>
        <end position="26"/>
    </location>
</feature>
<dbReference type="EMBL" id="VJZC01000562">
    <property type="protein sequence ID" value="MPY63402.1"/>
    <property type="molecule type" value="Genomic_DNA"/>
</dbReference>
<reference evidence="2 3" key="1">
    <citation type="submission" date="2019-07" db="EMBL/GenBank/DDBJ databases">
        <title>New species of Amycolatopsis and Streptomyces.</title>
        <authorList>
            <person name="Duangmal K."/>
            <person name="Teo W.F.A."/>
            <person name="Lipun K."/>
        </authorList>
    </citation>
    <scope>NUCLEOTIDE SEQUENCE [LARGE SCALE GENOMIC DNA]</scope>
    <source>
        <strain evidence="2 3">NBRC 106415</strain>
    </source>
</reference>
<dbReference type="Proteomes" id="UP000400924">
    <property type="component" value="Unassembled WGS sequence"/>
</dbReference>
<dbReference type="GO" id="GO:0016301">
    <property type="term" value="F:kinase activity"/>
    <property type="evidence" value="ECO:0007669"/>
    <property type="project" value="UniProtKB-KW"/>
</dbReference>
<keyword evidence="2" id="KW-0808">Transferase</keyword>